<evidence type="ECO:0000313" key="2">
    <source>
        <dbReference type="Proteomes" id="UP000185491"/>
    </source>
</evidence>
<dbReference type="PANTHER" id="PTHR34853">
    <property type="match status" value="1"/>
</dbReference>
<evidence type="ECO:0000313" key="1">
    <source>
        <dbReference type="EMBL" id="APT93608.1"/>
    </source>
</evidence>
<dbReference type="EMBL" id="CP009249">
    <property type="protein sequence ID" value="APT93608.1"/>
    <property type="molecule type" value="Genomic_DNA"/>
</dbReference>
<dbReference type="SUPFAM" id="SSF53474">
    <property type="entry name" value="alpha/beta-Hydrolases"/>
    <property type="match status" value="1"/>
</dbReference>
<dbReference type="PANTHER" id="PTHR34853:SF1">
    <property type="entry name" value="LIPASE 5"/>
    <property type="match status" value="1"/>
</dbReference>
<dbReference type="AlphaFoldDB" id="A0A1L7D636"/>
<organism evidence="1 2">
    <name type="scientific">Corynebacterium phocae</name>
    <dbReference type="NCBI Taxonomy" id="161895"/>
    <lineage>
        <taxon>Bacteria</taxon>
        <taxon>Bacillati</taxon>
        <taxon>Actinomycetota</taxon>
        <taxon>Actinomycetes</taxon>
        <taxon>Mycobacteriales</taxon>
        <taxon>Corynebacteriaceae</taxon>
        <taxon>Corynebacterium</taxon>
    </lineage>
</organism>
<dbReference type="Gene3D" id="1.10.260.130">
    <property type="match status" value="1"/>
</dbReference>
<dbReference type="InterPro" id="IPR005152">
    <property type="entry name" value="Lipase_secreted"/>
</dbReference>
<keyword evidence="2" id="KW-1185">Reference proteome</keyword>
<dbReference type="KEGG" id="cpho:CPHO_02115"/>
<dbReference type="GO" id="GO:0004806">
    <property type="term" value="F:triacylglycerol lipase activity"/>
    <property type="evidence" value="ECO:0007669"/>
    <property type="project" value="InterPro"/>
</dbReference>
<dbReference type="STRING" id="161895.CPHO_02115"/>
<dbReference type="GO" id="GO:0016042">
    <property type="term" value="P:lipid catabolic process"/>
    <property type="evidence" value="ECO:0007669"/>
    <property type="project" value="InterPro"/>
</dbReference>
<dbReference type="InterPro" id="IPR029058">
    <property type="entry name" value="AB_hydrolase_fold"/>
</dbReference>
<gene>
    <name evidence="1" type="ORF">CPHO_02115</name>
</gene>
<name>A0A1L7D636_9CORY</name>
<reference evidence="1 2" key="1">
    <citation type="submission" date="2014-08" db="EMBL/GenBank/DDBJ databases">
        <title>Complete genome sequence of Corynebacterium phocae M408/89/1(T)(=DSM 44612(T)), isolated from the common seal (Phoca vitulina).</title>
        <authorList>
            <person name="Ruckert C."/>
            <person name="Albersmeier A."/>
            <person name="Winkler A."/>
            <person name="Kalinowski J."/>
        </authorList>
    </citation>
    <scope>NUCLEOTIDE SEQUENCE [LARGE SCALE GENOMIC DNA]</scope>
    <source>
        <strain evidence="1 2">M408/89/1</strain>
    </source>
</reference>
<protein>
    <submittedName>
        <fullName evidence="1">Lipase</fullName>
    </submittedName>
</protein>
<dbReference type="Gene3D" id="3.40.50.1820">
    <property type="entry name" value="alpha/beta hydrolase"/>
    <property type="match status" value="1"/>
</dbReference>
<sequence>MATAPAASPGTVVSTQPAPDLVAMLGPVAPQATLISYTSTLDNGAPTVTTATVYEPTAPWTGRGPRPTLIVAPGTRGQGDRCAPSRAGLHIASAGHSPSGPFFNAEYEYQTYQLALASGMRVVVPDYIGLGTPGHHSYVNTVEQAHALLDAARAALRFKSLPADSPVGFTGYSQGGGAAASAAEYAAGYAPELNIKGTFAGAPPADLKAVMQAVDGSAISHVLGYALNGFIERDPSIGQAVLPLFNERGRAFLDTAATSCVADSVAQWGLTRTETLTTTGESVSQIMERMPQVSALLERQRLGQHPVTGPIQIANSRADDIIPFAQAKALGGAYCAQGGTVLLTAEPAVEQLTGFGLGHLVPFVGAIPHGIQYMLDRFNDVPAPSNCQ</sequence>
<dbReference type="Proteomes" id="UP000185491">
    <property type="component" value="Chromosome"/>
</dbReference>
<dbReference type="PIRSF" id="PIRSF029171">
    <property type="entry name" value="Esterase_LipA"/>
    <property type="match status" value="1"/>
</dbReference>
<dbReference type="Pfam" id="PF03583">
    <property type="entry name" value="LIP"/>
    <property type="match status" value="1"/>
</dbReference>
<proteinExistence type="predicted"/>
<accession>A0A1L7D636</accession>